<dbReference type="EMBL" id="GBRH01252452">
    <property type="protein sequence ID" value="JAD45443.1"/>
    <property type="molecule type" value="Transcribed_RNA"/>
</dbReference>
<evidence type="ECO:0000313" key="1">
    <source>
        <dbReference type="EMBL" id="JAD45443.1"/>
    </source>
</evidence>
<reference evidence="1" key="2">
    <citation type="journal article" date="2015" name="Data Brief">
        <title>Shoot transcriptome of the giant reed, Arundo donax.</title>
        <authorList>
            <person name="Barrero R.A."/>
            <person name="Guerrero F.D."/>
            <person name="Moolhuijzen P."/>
            <person name="Goolsby J.A."/>
            <person name="Tidwell J."/>
            <person name="Bellgard S.E."/>
            <person name="Bellgard M.I."/>
        </authorList>
    </citation>
    <scope>NUCLEOTIDE SEQUENCE</scope>
    <source>
        <tissue evidence="1">Shoot tissue taken approximately 20 cm above the soil surface</tissue>
    </source>
</reference>
<organism evidence="1">
    <name type="scientific">Arundo donax</name>
    <name type="common">Giant reed</name>
    <name type="synonym">Donax arundinaceus</name>
    <dbReference type="NCBI Taxonomy" id="35708"/>
    <lineage>
        <taxon>Eukaryota</taxon>
        <taxon>Viridiplantae</taxon>
        <taxon>Streptophyta</taxon>
        <taxon>Embryophyta</taxon>
        <taxon>Tracheophyta</taxon>
        <taxon>Spermatophyta</taxon>
        <taxon>Magnoliopsida</taxon>
        <taxon>Liliopsida</taxon>
        <taxon>Poales</taxon>
        <taxon>Poaceae</taxon>
        <taxon>PACMAD clade</taxon>
        <taxon>Arundinoideae</taxon>
        <taxon>Arundineae</taxon>
        <taxon>Arundo</taxon>
    </lineage>
</organism>
<name>A0A0A9TJR4_ARUDO</name>
<dbReference type="AlphaFoldDB" id="A0A0A9TJR4"/>
<protein>
    <submittedName>
        <fullName evidence="1">Uncharacterized protein</fullName>
    </submittedName>
</protein>
<accession>A0A0A9TJR4</accession>
<reference evidence="1" key="1">
    <citation type="submission" date="2014-09" db="EMBL/GenBank/DDBJ databases">
        <authorList>
            <person name="Magalhaes I.L.F."/>
            <person name="Oliveira U."/>
            <person name="Santos F.R."/>
            <person name="Vidigal T.H.D.A."/>
            <person name="Brescovit A.D."/>
            <person name="Santos A.J."/>
        </authorList>
    </citation>
    <scope>NUCLEOTIDE SEQUENCE</scope>
    <source>
        <tissue evidence="1">Shoot tissue taken approximately 20 cm above the soil surface</tissue>
    </source>
</reference>
<proteinExistence type="predicted"/>
<sequence>MELRGRLDQNLECTTLELPSGRVTFLTQKQGNEVPSLLISAL</sequence>